<gene>
    <name evidence="1" type="ORF">PIB30_041687</name>
</gene>
<accession>A0ABU6UI58</accession>
<organism evidence="1 2">
    <name type="scientific">Stylosanthes scabra</name>
    <dbReference type="NCBI Taxonomy" id="79078"/>
    <lineage>
        <taxon>Eukaryota</taxon>
        <taxon>Viridiplantae</taxon>
        <taxon>Streptophyta</taxon>
        <taxon>Embryophyta</taxon>
        <taxon>Tracheophyta</taxon>
        <taxon>Spermatophyta</taxon>
        <taxon>Magnoliopsida</taxon>
        <taxon>eudicotyledons</taxon>
        <taxon>Gunneridae</taxon>
        <taxon>Pentapetalae</taxon>
        <taxon>rosids</taxon>
        <taxon>fabids</taxon>
        <taxon>Fabales</taxon>
        <taxon>Fabaceae</taxon>
        <taxon>Papilionoideae</taxon>
        <taxon>50 kb inversion clade</taxon>
        <taxon>dalbergioids sensu lato</taxon>
        <taxon>Dalbergieae</taxon>
        <taxon>Pterocarpus clade</taxon>
        <taxon>Stylosanthes</taxon>
    </lineage>
</organism>
<evidence type="ECO:0000313" key="1">
    <source>
        <dbReference type="EMBL" id="MED6159363.1"/>
    </source>
</evidence>
<dbReference type="EMBL" id="JASCZI010121061">
    <property type="protein sequence ID" value="MED6159363.1"/>
    <property type="molecule type" value="Genomic_DNA"/>
</dbReference>
<sequence>MHCLCNCEKDATVWNESQIAPTISGSKVLTFWDFWRDKADNCTLGMCDSKELARIAIVCYGIWRARNSWVFEQVEVNPKSTMECCLKLFAEMGLNECPRTASLLS</sequence>
<name>A0ABU6UI58_9FABA</name>
<keyword evidence="2" id="KW-1185">Reference proteome</keyword>
<protein>
    <submittedName>
        <fullName evidence="1">Uncharacterized protein</fullName>
    </submittedName>
</protein>
<proteinExistence type="predicted"/>
<comment type="caution">
    <text evidence="1">The sequence shown here is derived from an EMBL/GenBank/DDBJ whole genome shotgun (WGS) entry which is preliminary data.</text>
</comment>
<evidence type="ECO:0000313" key="2">
    <source>
        <dbReference type="Proteomes" id="UP001341840"/>
    </source>
</evidence>
<reference evidence="1 2" key="1">
    <citation type="journal article" date="2023" name="Plants (Basel)">
        <title>Bridging the Gap: Combining Genomics and Transcriptomics Approaches to Understand Stylosanthes scabra, an Orphan Legume from the Brazilian Caatinga.</title>
        <authorList>
            <person name="Ferreira-Neto J.R.C."/>
            <person name="da Silva M.D."/>
            <person name="Binneck E."/>
            <person name="de Melo N.F."/>
            <person name="da Silva R.H."/>
            <person name="de Melo A.L.T.M."/>
            <person name="Pandolfi V."/>
            <person name="Bustamante F.O."/>
            <person name="Brasileiro-Vidal A.C."/>
            <person name="Benko-Iseppon A.M."/>
        </authorList>
    </citation>
    <scope>NUCLEOTIDE SEQUENCE [LARGE SCALE GENOMIC DNA]</scope>
    <source>
        <tissue evidence="1">Leaves</tissue>
    </source>
</reference>
<dbReference type="Proteomes" id="UP001341840">
    <property type="component" value="Unassembled WGS sequence"/>
</dbReference>